<dbReference type="EMBL" id="DXBZ01000096">
    <property type="protein sequence ID" value="HIZ18465.1"/>
    <property type="molecule type" value="Genomic_DNA"/>
</dbReference>
<accession>A0A9D2IPX9</accession>
<comment type="caution">
    <text evidence="1">The sequence shown here is derived from an EMBL/GenBank/DDBJ whole genome shotgun (WGS) entry which is preliminary data.</text>
</comment>
<dbReference type="Proteomes" id="UP000824029">
    <property type="component" value="Unassembled WGS sequence"/>
</dbReference>
<organism evidence="1 2">
    <name type="scientific">Candidatus Olsenella stercoravium</name>
    <dbReference type="NCBI Taxonomy" id="2838713"/>
    <lineage>
        <taxon>Bacteria</taxon>
        <taxon>Bacillati</taxon>
        <taxon>Actinomycetota</taxon>
        <taxon>Coriobacteriia</taxon>
        <taxon>Coriobacteriales</taxon>
        <taxon>Atopobiaceae</taxon>
        <taxon>Olsenella</taxon>
    </lineage>
</organism>
<evidence type="ECO:0000313" key="2">
    <source>
        <dbReference type="Proteomes" id="UP000824029"/>
    </source>
</evidence>
<gene>
    <name evidence="1" type="ORF">IAA22_05100</name>
</gene>
<reference evidence="1" key="1">
    <citation type="journal article" date="2021" name="PeerJ">
        <title>Extensive microbial diversity within the chicken gut microbiome revealed by metagenomics and culture.</title>
        <authorList>
            <person name="Gilroy R."/>
            <person name="Ravi A."/>
            <person name="Getino M."/>
            <person name="Pursley I."/>
            <person name="Horton D.L."/>
            <person name="Alikhan N.F."/>
            <person name="Baker D."/>
            <person name="Gharbi K."/>
            <person name="Hall N."/>
            <person name="Watson M."/>
            <person name="Adriaenssens E.M."/>
            <person name="Foster-Nyarko E."/>
            <person name="Jarju S."/>
            <person name="Secka A."/>
            <person name="Antonio M."/>
            <person name="Oren A."/>
            <person name="Chaudhuri R.R."/>
            <person name="La Ragione R."/>
            <person name="Hildebrand F."/>
            <person name="Pallen M.J."/>
        </authorList>
    </citation>
    <scope>NUCLEOTIDE SEQUENCE</scope>
    <source>
        <strain evidence="1">ChiHecolR3B27-1887</strain>
    </source>
</reference>
<sequence>MPDVKALLELADEMETADPEDLDVAIDYVTECASRIREALGVSDDA</sequence>
<proteinExistence type="predicted"/>
<reference evidence="1" key="2">
    <citation type="submission" date="2021-04" db="EMBL/GenBank/DDBJ databases">
        <authorList>
            <person name="Gilroy R."/>
        </authorList>
    </citation>
    <scope>NUCLEOTIDE SEQUENCE</scope>
    <source>
        <strain evidence="1">ChiHecolR3B27-1887</strain>
    </source>
</reference>
<protein>
    <submittedName>
        <fullName evidence="1">Uncharacterized protein</fullName>
    </submittedName>
</protein>
<dbReference type="AlphaFoldDB" id="A0A9D2IPX9"/>
<evidence type="ECO:0000313" key="1">
    <source>
        <dbReference type="EMBL" id="HIZ18465.1"/>
    </source>
</evidence>
<name>A0A9D2IPX9_9ACTN</name>